<keyword evidence="1" id="KW-1133">Transmembrane helix</keyword>
<reference evidence="2 3" key="1">
    <citation type="submission" date="2017-06" db="EMBL/GenBank/DDBJ databases">
        <authorList>
            <person name="Kim H.J."/>
            <person name="Triplett B.A."/>
        </authorList>
    </citation>
    <scope>NUCLEOTIDE SEQUENCE [LARGE SCALE GENOMIC DNA]</scope>
    <source>
        <strain evidence="2 3">DSM 8800</strain>
    </source>
</reference>
<organism evidence="2 3">
    <name type="scientific">Halorubrum vacuolatum</name>
    <name type="common">Natronobacterium vacuolatum</name>
    <dbReference type="NCBI Taxonomy" id="63740"/>
    <lineage>
        <taxon>Archaea</taxon>
        <taxon>Methanobacteriati</taxon>
        <taxon>Methanobacteriota</taxon>
        <taxon>Stenosarchaea group</taxon>
        <taxon>Halobacteria</taxon>
        <taxon>Halobacteriales</taxon>
        <taxon>Haloferacaceae</taxon>
        <taxon>Halorubrum</taxon>
    </lineage>
</organism>
<dbReference type="RefSeq" id="WP_179213625.1">
    <property type="nucleotide sequence ID" value="NZ_FZNQ01000008.1"/>
</dbReference>
<keyword evidence="3" id="KW-1185">Reference proteome</keyword>
<dbReference type="InterPro" id="IPR055934">
    <property type="entry name" value="DUF7512"/>
</dbReference>
<dbReference type="EMBL" id="FZNQ01000008">
    <property type="protein sequence ID" value="SNR46104.1"/>
    <property type="molecule type" value="Genomic_DNA"/>
</dbReference>
<proteinExistence type="predicted"/>
<keyword evidence="1" id="KW-0812">Transmembrane</keyword>
<evidence type="ECO:0000313" key="2">
    <source>
        <dbReference type="EMBL" id="SNR46104.1"/>
    </source>
</evidence>
<evidence type="ECO:0000256" key="1">
    <source>
        <dbReference type="SAM" id="Phobius"/>
    </source>
</evidence>
<dbReference type="OrthoDB" id="255777at2157"/>
<name>A0A238WIP8_HALVU</name>
<dbReference type="AlphaFoldDB" id="A0A238WIP8"/>
<accession>A0A238WIP8</accession>
<evidence type="ECO:0000313" key="3">
    <source>
        <dbReference type="Proteomes" id="UP000198397"/>
    </source>
</evidence>
<sequence length="48" mass="5064">MIESAMEPGILQGLVFVGAILAIAVVLYVGYAVLERVAEPIISFLTDA</sequence>
<protein>
    <submittedName>
        <fullName evidence="2">Uncharacterized protein</fullName>
    </submittedName>
</protein>
<dbReference type="Pfam" id="PF24352">
    <property type="entry name" value="DUF7512"/>
    <property type="match status" value="1"/>
</dbReference>
<dbReference type="Proteomes" id="UP000198397">
    <property type="component" value="Unassembled WGS sequence"/>
</dbReference>
<feature type="transmembrane region" description="Helical" evidence="1">
    <location>
        <begin position="12"/>
        <end position="34"/>
    </location>
</feature>
<keyword evidence="1" id="KW-0472">Membrane</keyword>
<gene>
    <name evidence="2" type="ORF">SAMN06264855_10815</name>
</gene>